<dbReference type="AlphaFoldDB" id="A0A4Q7XYR4"/>
<name>A0A4Q7XYR4_9BACT</name>
<reference evidence="1 2" key="1">
    <citation type="submission" date="2019-02" db="EMBL/GenBank/DDBJ databases">
        <title>Genomic Encyclopedia of Archaeal and Bacterial Type Strains, Phase II (KMG-II): from individual species to whole genera.</title>
        <authorList>
            <person name="Goeker M."/>
        </authorList>
    </citation>
    <scope>NUCLEOTIDE SEQUENCE [LARGE SCALE GENOMIC DNA]</scope>
    <source>
        <strain evidence="1 2">DSM 18101</strain>
    </source>
</reference>
<gene>
    <name evidence="1" type="ORF">BDD14_6494</name>
</gene>
<organism evidence="1 2">
    <name type="scientific">Edaphobacter modestus</name>
    <dbReference type="NCBI Taxonomy" id="388466"/>
    <lineage>
        <taxon>Bacteria</taxon>
        <taxon>Pseudomonadati</taxon>
        <taxon>Acidobacteriota</taxon>
        <taxon>Terriglobia</taxon>
        <taxon>Terriglobales</taxon>
        <taxon>Acidobacteriaceae</taxon>
        <taxon>Edaphobacter</taxon>
    </lineage>
</organism>
<protein>
    <submittedName>
        <fullName evidence="1">Uncharacterized protein</fullName>
    </submittedName>
</protein>
<evidence type="ECO:0000313" key="1">
    <source>
        <dbReference type="EMBL" id="RZU28911.1"/>
    </source>
</evidence>
<dbReference type="EMBL" id="SHKW01000008">
    <property type="protein sequence ID" value="RZU28911.1"/>
    <property type="molecule type" value="Genomic_DNA"/>
</dbReference>
<keyword evidence="2" id="KW-1185">Reference proteome</keyword>
<dbReference type="Proteomes" id="UP000292958">
    <property type="component" value="Unassembled WGS sequence"/>
</dbReference>
<evidence type="ECO:0000313" key="2">
    <source>
        <dbReference type="Proteomes" id="UP000292958"/>
    </source>
</evidence>
<accession>A0A4Q7XYR4</accession>
<comment type="caution">
    <text evidence="1">The sequence shown here is derived from an EMBL/GenBank/DDBJ whole genome shotgun (WGS) entry which is preliminary data.</text>
</comment>
<proteinExistence type="predicted"/>
<sequence>MGSLLHVGRVGVEIVSTPGFDFKVTIPCTHSECSGSHALLVRVVEKTGEVLAKSHGEEFSAEQMYTAPHPALFGNGPKNTFWQMPHGAGGGVEAVAEWVPNASQIWAQAAND</sequence>